<dbReference type="GO" id="GO:0016740">
    <property type="term" value="F:transferase activity"/>
    <property type="evidence" value="ECO:0007669"/>
    <property type="project" value="UniProtKB-KW"/>
</dbReference>
<organism evidence="1 2">
    <name type="scientific">Algibacter lectus</name>
    <dbReference type="NCBI Taxonomy" id="221126"/>
    <lineage>
        <taxon>Bacteria</taxon>
        <taxon>Pseudomonadati</taxon>
        <taxon>Bacteroidota</taxon>
        <taxon>Flavobacteriia</taxon>
        <taxon>Flavobacteriales</taxon>
        <taxon>Flavobacteriaceae</taxon>
        <taxon>Algibacter</taxon>
    </lineage>
</organism>
<proteinExistence type="predicted"/>
<evidence type="ECO:0000313" key="2">
    <source>
        <dbReference type="Proteomes" id="UP000029644"/>
    </source>
</evidence>
<dbReference type="Proteomes" id="UP000029644">
    <property type="component" value="Unassembled WGS sequence"/>
</dbReference>
<dbReference type="EMBL" id="BBNQ01000009">
    <property type="protein sequence ID" value="GAL63092.1"/>
    <property type="molecule type" value="Genomic_DNA"/>
</dbReference>
<gene>
    <name evidence="1" type="ORF">JCM19300_1110</name>
</gene>
<dbReference type="AlphaFoldDB" id="A0A090W6D5"/>
<comment type="caution">
    <text evidence="1">The sequence shown here is derived from an EMBL/GenBank/DDBJ whole genome shotgun (WGS) entry which is preliminary data.</text>
</comment>
<evidence type="ECO:0000313" key="1">
    <source>
        <dbReference type="EMBL" id="GAL63092.1"/>
    </source>
</evidence>
<sequence length="105" mass="12257">MKKLFKLILNTIPRPLLIRLSYVIRPVLAFFLKGNTFTDPIDGKGFKSFLPYGYGQQRNNVLSPSTLSLERHRLLWLYLKNETDFFSSEKKSASFCSRTVFFETL</sequence>
<reference evidence="1 2" key="1">
    <citation type="journal article" date="2014" name="Genome Announc.">
        <title>Draft Genome Sequences of Marine Flavobacterium Algibacter lectus Strains SS8 and NR4.</title>
        <authorList>
            <person name="Takatani N."/>
            <person name="Nakanishi M."/>
            <person name="Meirelles P."/>
            <person name="Mino S."/>
            <person name="Suda W."/>
            <person name="Oshima K."/>
            <person name="Hattori M."/>
            <person name="Ohkuma M."/>
            <person name="Hosokawa M."/>
            <person name="Miyashita K."/>
            <person name="Thompson F.L."/>
            <person name="Niwa A."/>
            <person name="Sawabe T."/>
            <person name="Sawabe T."/>
        </authorList>
    </citation>
    <scope>NUCLEOTIDE SEQUENCE [LARGE SCALE GENOMIC DNA]</scope>
    <source>
        <strain evidence="1 2">JCM 19300</strain>
    </source>
</reference>
<accession>A0A090W6D5</accession>
<protein>
    <submittedName>
        <fullName evidence="1">Glycosyltransferase</fullName>
    </submittedName>
</protein>
<keyword evidence="1" id="KW-0808">Transferase</keyword>
<name>A0A090W6D5_9FLAO</name>